<keyword evidence="2" id="KW-0812">Transmembrane</keyword>
<reference evidence="3 4" key="1">
    <citation type="journal article" date="2021" name="ISME Commun">
        <title>Automated analysis of genomic sequences facilitates high-throughput and comprehensive description of bacteria.</title>
        <authorList>
            <person name="Hitch T.C.A."/>
        </authorList>
    </citation>
    <scope>NUCLEOTIDE SEQUENCE [LARGE SCALE GENOMIC DNA]</scope>
    <source>
        <strain evidence="3 4">Sanger_02</strain>
    </source>
</reference>
<evidence type="ECO:0000313" key="3">
    <source>
        <dbReference type="EMBL" id="MCU6700912.1"/>
    </source>
</evidence>
<keyword evidence="2" id="KW-0472">Membrane</keyword>
<feature type="compositionally biased region" description="Low complexity" evidence="1">
    <location>
        <begin position="124"/>
        <end position="147"/>
    </location>
</feature>
<dbReference type="Proteomes" id="UP001207605">
    <property type="component" value="Unassembled WGS sequence"/>
</dbReference>
<evidence type="ECO:0000256" key="1">
    <source>
        <dbReference type="SAM" id="MobiDB-lite"/>
    </source>
</evidence>
<feature type="compositionally biased region" description="Polar residues" evidence="1">
    <location>
        <begin position="55"/>
        <end position="69"/>
    </location>
</feature>
<accession>A0ABT2S920</accession>
<protein>
    <recommendedName>
        <fullName evidence="5">C2H2-type domain-containing protein</fullName>
    </recommendedName>
</protein>
<gene>
    <name evidence="3" type="ORF">OCV65_11800</name>
</gene>
<sequence length="201" mass="22061">MKIITKFKDRFSYPIKHQKEKIVIAITLICFLISGFSLPSIRAAYGIEPVEDTITQQDSDSKDANTVQTKKTKKTEKKKEDKEEADKEDIEESDKEDKEEIAEAQKDFDNDGKNEKSSEKKGSENSVSDTASSNNNAGSSGSSGNTPAPAPPPQKVWVPPVYQTIHHDAVYNTVKVVVCNYCGAEFGSAGEFQVHKDANGG</sequence>
<evidence type="ECO:0008006" key="5">
    <source>
        <dbReference type="Google" id="ProtNLM"/>
    </source>
</evidence>
<feature type="transmembrane region" description="Helical" evidence="2">
    <location>
        <begin position="21"/>
        <end position="41"/>
    </location>
</feature>
<proteinExistence type="predicted"/>
<evidence type="ECO:0000313" key="4">
    <source>
        <dbReference type="Proteomes" id="UP001207605"/>
    </source>
</evidence>
<feature type="region of interest" description="Disordered" evidence="1">
    <location>
        <begin position="55"/>
        <end position="155"/>
    </location>
</feature>
<comment type="caution">
    <text evidence="3">The sequence shown here is derived from an EMBL/GenBank/DDBJ whole genome shotgun (WGS) entry which is preliminary data.</text>
</comment>
<evidence type="ECO:0000256" key="2">
    <source>
        <dbReference type="SAM" id="Phobius"/>
    </source>
</evidence>
<dbReference type="RefSeq" id="WP_262582218.1">
    <property type="nucleotide sequence ID" value="NZ_JAOQJV010000020.1"/>
</dbReference>
<feature type="compositionally biased region" description="Basic and acidic residues" evidence="1">
    <location>
        <begin position="95"/>
        <end position="123"/>
    </location>
</feature>
<keyword evidence="2" id="KW-1133">Transmembrane helix</keyword>
<dbReference type="EMBL" id="JAOQJV010000020">
    <property type="protein sequence ID" value="MCU6700912.1"/>
    <property type="molecule type" value="Genomic_DNA"/>
</dbReference>
<organism evidence="3 4">
    <name type="scientific">Dorea ammoniilytica</name>
    <dbReference type="NCBI Taxonomy" id="2981788"/>
    <lineage>
        <taxon>Bacteria</taxon>
        <taxon>Bacillati</taxon>
        <taxon>Bacillota</taxon>
        <taxon>Clostridia</taxon>
        <taxon>Lachnospirales</taxon>
        <taxon>Lachnospiraceae</taxon>
        <taxon>Dorea</taxon>
    </lineage>
</organism>
<keyword evidence="4" id="KW-1185">Reference proteome</keyword>
<name>A0ABT2S920_9FIRM</name>